<evidence type="ECO:0000256" key="5">
    <source>
        <dbReference type="ARBA" id="ARBA00022729"/>
    </source>
</evidence>
<keyword evidence="3 10" id="KW-1134">Transmembrane beta strand</keyword>
<evidence type="ECO:0000256" key="7">
    <source>
        <dbReference type="ARBA" id="ARBA00023136"/>
    </source>
</evidence>
<dbReference type="Proteomes" id="UP000622317">
    <property type="component" value="Unassembled WGS sequence"/>
</dbReference>
<sequence length="700" mass="78005">MAIQSSISSPALRRLKQGFAGLSMLTALHAGAQELPTREDEGPVSLEELANTPVIISSRLESQIFNAPTGSFVFDQEDIESLPVDSIPEMLRYAPGVHIVRPSNGIWGMGIRGVNSRFFNRALFTVDEQNVYASIFAGLFGSQHDLLMEDVASVEVAYGPGGGTWDNNAVNGMVNVRMKTAFETEGSLLRINLGTENRGAAARIGWAVDQKTSARVYAKANQRDSSLTRFPYENDWDTARAGFRVDHRPTSHDLVSVSGEAFYSDLGYAYNLADFDTGSLDFVADTERLAGANTQFKWTRNVSNDSSYSVRSWFGYSDLDAAYAAFGIWTGGLEARGKQRWSDAHTLSFNIGAAYDEEHTSSTLASDFTSRVLSSFVTYSGFQHEWALSPKKLTFSWGVDFRYDNRAEHTTTSPNASLIYEIDDSSRVWLSYSQANRNPPVSLSVIESLRSGKALDAPIRIPTPGGPLTLEHSLADAVSDQLLDAEEMDSFEAGYRSAFADEKGSFMLNAFLYEYDKLIGRVGVNSFPVLTTATPYVKINGAYDNLLEGEAYGFEASLDWKLSPRHRARFNYSFKKDKFESLITPQNQFQEDFINFSIGEFDESTPDHMATLNLSSEIADDWNLDTGLRYTSSYNFAKGLQPEIFQLDARLSWQKTESLRLSLVGRNLLDPTTQEARLKDFFGHWTEVKREAYLEISAQF</sequence>
<dbReference type="InterPro" id="IPR037066">
    <property type="entry name" value="Plug_dom_sf"/>
</dbReference>
<keyword evidence="15" id="KW-1185">Reference proteome</keyword>
<dbReference type="AlphaFoldDB" id="A0A927F6N2"/>
<keyword evidence="5" id="KW-0732">Signal</keyword>
<evidence type="ECO:0000256" key="10">
    <source>
        <dbReference type="PROSITE-ProRule" id="PRU01360"/>
    </source>
</evidence>
<evidence type="ECO:0000256" key="4">
    <source>
        <dbReference type="ARBA" id="ARBA00022692"/>
    </source>
</evidence>
<dbReference type="InterPro" id="IPR000531">
    <property type="entry name" value="Beta-barrel_TonB"/>
</dbReference>
<dbReference type="GO" id="GO:0015344">
    <property type="term" value="F:siderophore uptake transmembrane transporter activity"/>
    <property type="evidence" value="ECO:0007669"/>
    <property type="project" value="TreeGrafter"/>
</dbReference>
<comment type="caution">
    <text evidence="14">The sequence shown here is derived from an EMBL/GenBank/DDBJ whole genome shotgun (WGS) entry which is preliminary data.</text>
</comment>
<evidence type="ECO:0000259" key="13">
    <source>
        <dbReference type="Pfam" id="PF07715"/>
    </source>
</evidence>
<evidence type="ECO:0000256" key="1">
    <source>
        <dbReference type="ARBA" id="ARBA00004571"/>
    </source>
</evidence>
<keyword evidence="2 10" id="KW-0813">Transport</keyword>
<dbReference type="PANTHER" id="PTHR30069">
    <property type="entry name" value="TONB-DEPENDENT OUTER MEMBRANE RECEPTOR"/>
    <property type="match status" value="1"/>
</dbReference>
<protein>
    <submittedName>
        <fullName evidence="14">TonB-dependent receptor</fullName>
    </submittedName>
</protein>
<proteinExistence type="inferred from homology"/>
<reference evidence="14" key="1">
    <citation type="submission" date="2020-09" db="EMBL/GenBank/DDBJ databases">
        <title>Pelagicoccus enzymogenes sp. nov. with an EPS production, isolated from marine sediment.</title>
        <authorList>
            <person name="Feng X."/>
        </authorList>
    </citation>
    <scope>NUCLEOTIDE SEQUENCE</scope>
    <source>
        <strain evidence="14">NFK12</strain>
    </source>
</reference>
<keyword evidence="7 10" id="KW-0472">Membrane</keyword>
<dbReference type="Pfam" id="PF07715">
    <property type="entry name" value="Plug"/>
    <property type="match status" value="1"/>
</dbReference>
<evidence type="ECO:0000256" key="3">
    <source>
        <dbReference type="ARBA" id="ARBA00022452"/>
    </source>
</evidence>
<gene>
    <name evidence="14" type="ORF">IEN85_07870</name>
</gene>
<evidence type="ECO:0000256" key="2">
    <source>
        <dbReference type="ARBA" id="ARBA00022448"/>
    </source>
</evidence>
<dbReference type="Pfam" id="PF00593">
    <property type="entry name" value="TonB_dep_Rec_b-barrel"/>
    <property type="match status" value="1"/>
</dbReference>
<dbReference type="PROSITE" id="PS52016">
    <property type="entry name" value="TONB_DEPENDENT_REC_3"/>
    <property type="match status" value="1"/>
</dbReference>
<dbReference type="GO" id="GO:0044718">
    <property type="term" value="P:siderophore transmembrane transport"/>
    <property type="evidence" value="ECO:0007669"/>
    <property type="project" value="TreeGrafter"/>
</dbReference>
<evidence type="ECO:0000256" key="11">
    <source>
        <dbReference type="RuleBase" id="RU003357"/>
    </source>
</evidence>
<keyword evidence="9 10" id="KW-0998">Cell outer membrane</keyword>
<keyword evidence="6 11" id="KW-0798">TonB box</keyword>
<organism evidence="14 15">
    <name type="scientific">Pelagicoccus enzymogenes</name>
    <dbReference type="NCBI Taxonomy" id="2773457"/>
    <lineage>
        <taxon>Bacteria</taxon>
        <taxon>Pseudomonadati</taxon>
        <taxon>Verrucomicrobiota</taxon>
        <taxon>Opitutia</taxon>
        <taxon>Puniceicoccales</taxon>
        <taxon>Pelagicoccaceae</taxon>
        <taxon>Pelagicoccus</taxon>
    </lineage>
</organism>
<dbReference type="RefSeq" id="WP_191616534.1">
    <property type="nucleotide sequence ID" value="NZ_JACYFG010000007.1"/>
</dbReference>
<evidence type="ECO:0000313" key="14">
    <source>
        <dbReference type="EMBL" id="MBD5779408.1"/>
    </source>
</evidence>
<evidence type="ECO:0000256" key="8">
    <source>
        <dbReference type="ARBA" id="ARBA00023170"/>
    </source>
</evidence>
<dbReference type="InterPro" id="IPR039426">
    <property type="entry name" value="TonB-dep_rcpt-like"/>
</dbReference>
<dbReference type="SUPFAM" id="SSF56935">
    <property type="entry name" value="Porins"/>
    <property type="match status" value="1"/>
</dbReference>
<dbReference type="Gene3D" id="2.170.130.10">
    <property type="entry name" value="TonB-dependent receptor, plug domain"/>
    <property type="match status" value="1"/>
</dbReference>
<name>A0A927F6N2_9BACT</name>
<keyword evidence="4 10" id="KW-0812">Transmembrane</keyword>
<dbReference type="Gene3D" id="2.40.170.20">
    <property type="entry name" value="TonB-dependent receptor, beta-barrel domain"/>
    <property type="match status" value="1"/>
</dbReference>
<evidence type="ECO:0000256" key="9">
    <source>
        <dbReference type="ARBA" id="ARBA00023237"/>
    </source>
</evidence>
<accession>A0A927F6N2</accession>
<dbReference type="EMBL" id="JACYFG010000007">
    <property type="protein sequence ID" value="MBD5779408.1"/>
    <property type="molecule type" value="Genomic_DNA"/>
</dbReference>
<dbReference type="PANTHER" id="PTHR30069:SF29">
    <property type="entry name" value="HEMOGLOBIN AND HEMOGLOBIN-HAPTOGLOBIN-BINDING PROTEIN 1-RELATED"/>
    <property type="match status" value="1"/>
</dbReference>
<comment type="similarity">
    <text evidence="10 11">Belongs to the TonB-dependent receptor family.</text>
</comment>
<comment type="subcellular location">
    <subcellularLocation>
        <location evidence="1 10">Cell outer membrane</location>
        <topology evidence="1 10">Multi-pass membrane protein</topology>
    </subcellularLocation>
</comment>
<dbReference type="InterPro" id="IPR012910">
    <property type="entry name" value="Plug_dom"/>
</dbReference>
<evidence type="ECO:0000259" key="12">
    <source>
        <dbReference type="Pfam" id="PF00593"/>
    </source>
</evidence>
<evidence type="ECO:0000256" key="6">
    <source>
        <dbReference type="ARBA" id="ARBA00023077"/>
    </source>
</evidence>
<keyword evidence="8 14" id="KW-0675">Receptor</keyword>
<dbReference type="GO" id="GO:0009279">
    <property type="term" value="C:cell outer membrane"/>
    <property type="evidence" value="ECO:0007669"/>
    <property type="project" value="UniProtKB-SubCell"/>
</dbReference>
<feature type="domain" description="TonB-dependent receptor-like beta-barrel" evidence="12">
    <location>
        <begin position="194"/>
        <end position="668"/>
    </location>
</feature>
<dbReference type="InterPro" id="IPR036942">
    <property type="entry name" value="Beta-barrel_TonB_sf"/>
</dbReference>
<feature type="domain" description="TonB-dependent receptor plug" evidence="13">
    <location>
        <begin position="67"/>
        <end position="172"/>
    </location>
</feature>
<evidence type="ECO:0000313" key="15">
    <source>
        <dbReference type="Proteomes" id="UP000622317"/>
    </source>
</evidence>